<feature type="chain" id="PRO_5025682494" description="Lysine-specific metallo-endopeptidase domain-containing protein" evidence="1">
    <location>
        <begin position="20"/>
        <end position="358"/>
    </location>
</feature>
<evidence type="ECO:0000313" key="3">
    <source>
        <dbReference type="Proteomes" id="UP000799757"/>
    </source>
</evidence>
<evidence type="ECO:0000256" key="1">
    <source>
        <dbReference type="SAM" id="SignalP"/>
    </source>
</evidence>
<dbReference type="GO" id="GO:0008237">
    <property type="term" value="F:metallopeptidase activity"/>
    <property type="evidence" value="ECO:0007669"/>
    <property type="project" value="InterPro"/>
</dbReference>
<organism evidence="2 3">
    <name type="scientific">Melanomma pulvis-pyrius CBS 109.77</name>
    <dbReference type="NCBI Taxonomy" id="1314802"/>
    <lineage>
        <taxon>Eukaryota</taxon>
        <taxon>Fungi</taxon>
        <taxon>Dikarya</taxon>
        <taxon>Ascomycota</taxon>
        <taxon>Pezizomycotina</taxon>
        <taxon>Dothideomycetes</taxon>
        <taxon>Pleosporomycetidae</taxon>
        <taxon>Pleosporales</taxon>
        <taxon>Melanommataceae</taxon>
        <taxon>Melanomma</taxon>
    </lineage>
</organism>
<evidence type="ECO:0000313" key="2">
    <source>
        <dbReference type="EMBL" id="KAF2793407.1"/>
    </source>
</evidence>
<dbReference type="Proteomes" id="UP000799757">
    <property type="component" value="Unassembled WGS sequence"/>
</dbReference>
<reference evidence="2" key="1">
    <citation type="journal article" date="2020" name="Stud. Mycol.">
        <title>101 Dothideomycetes genomes: a test case for predicting lifestyles and emergence of pathogens.</title>
        <authorList>
            <person name="Haridas S."/>
            <person name="Albert R."/>
            <person name="Binder M."/>
            <person name="Bloem J."/>
            <person name="Labutti K."/>
            <person name="Salamov A."/>
            <person name="Andreopoulos B."/>
            <person name="Baker S."/>
            <person name="Barry K."/>
            <person name="Bills G."/>
            <person name="Bluhm B."/>
            <person name="Cannon C."/>
            <person name="Castanera R."/>
            <person name="Culley D."/>
            <person name="Daum C."/>
            <person name="Ezra D."/>
            <person name="Gonzalez J."/>
            <person name="Henrissat B."/>
            <person name="Kuo A."/>
            <person name="Liang C."/>
            <person name="Lipzen A."/>
            <person name="Lutzoni F."/>
            <person name="Magnuson J."/>
            <person name="Mondo S."/>
            <person name="Nolan M."/>
            <person name="Ohm R."/>
            <person name="Pangilinan J."/>
            <person name="Park H.-J."/>
            <person name="Ramirez L."/>
            <person name="Alfaro M."/>
            <person name="Sun H."/>
            <person name="Tritt A."/>
            <person name="Yoshinaga Y."/>
            <person name="Zwiers L.-H."/>
            <person name="Turgeon B."/>
            <person name="Goodwin S."/>
            <person name="Spatafora J."/>
            <person name="Crous P."/>
            <person name="Grigoriev I."/>
        </authorList>
    </citation>
    <scope>NUCLEOTIDE SEQUENCE</scope>
    <source>
        <strain evidence="2">CBS 109.77</strain>
    </source>
</reference>
<gene>
    <name evidence="2" type="ORF">K505DRAFT_375372</name>
</gene>
<dbReference type="EMBL" id="MU001929">
    <property type="protein sequence ID" value="KAF2793407.1"/>
    <property type="molecule type" value="Genomic_DNA"/>
</dbReference>
<dbReference type="SUPFAM" id="SSF55486">
    <property type="entry name" value="Metalloproteases ('zincins'), catalytic domain"/>
    <property type="match status" value="1"/>
</dbReference>
<sequence length="358" mass="40443">MSPKFLLALGASYFLCAFAVPLTSETNVKIVIDVHHSEHESLTEAVSPVLLIDNPISPADVIEFEDPNPFQLNQKPIIETGLGQQRLHDNIDILDSHTTDIKTLEFDKDWDGKSNDVFRVRLRKAFAQAMEIAKGAALAEPALITKYLGDVEPEQITKVLKAMLGNDYGTGSNRLRPIHYTKADPEGVCKKVFPGGGKAGGWTRGRNPNFPNDPSMKSVIMCDVAFNLPDLETVTCNDLKDKPPSKLATWRYKMDSLATLVLHEIIHAHSWIEPKPLQNPIRERNGIDDQTYEPVPGKGLVPVYGPFYAQGYAEKYPRLAKFNADNWVWFAIEEYWRKNCPDLDFNDPYYNQRDPRME</sequence>
<name>A0A6A6XCI5_9PLEO</name>
<keyword evidence="1" id="KW-0732">Signal</keyword>
<dbReference type="OrthoDB" id="1896086at2759"/>
<dbReference type="Gene3D" id="3.40.390.10">
    <property type="entry name" value="Collagenase (Catalytic Domain)"/>
    <property type="match status" value="1"/>
</dbReference>
<dbReference type="InterPro" id="IPR024079">
    <property type="entry name" value="MetalloPept_cat_dom_sf"/>
</dbReference>
<evidence type="ECO:0008006" key="4">
    <source>
        <dbReference type="Google" id="ProtNLM"/>
    </source>
</evidence>
<dbReference type="AlphaFoldDB" id="A0A6A6XCI5"/>
<keyword evidence="3" id="KW-1185">Reference proteome</keyword>
<protein>
    <recommendedName>
        <fullName evidence="4">Lysine-specific metallo-endopeptidase domain-containing protein</fullName>
    </recommendedName>
</protein>
<accession>A0A6A6XCI5</accession>
<proteinExistence type="predicted"/>
<feature type="signal peptide" evidence="1">
    <location>
        <begin position="1"/>
        <end position="19"/>
    </location>
</feature>